<accession>A0AAX3YDP3</accession>
<evidence type="ECO:0000313" key="2">
    <source>
        <dbReference type="EMBL" id="MCZ4589687.1"/>
    </source>
</evidence>
<organism evidence="3 5">
    <name type="scientific">Rhodococcus opacus</name>
    <name type="common">Nocardia opaca</name>
    <dbReference type="NCBI Taxonomy" id="37919"/>
    <lineage>
        <taxon>Bacteria</taxon>
        <taxon>Bacillati</taxon>
        <taxon>Actinomycetota</taxon>
        <taxon>Actinomycetes</taxon>
        <taxon>Mycobacteriales</taxon>
        <taxon>Nocardiaceae</taxon>
        <taxon>Rhodococcus</taxon>
    </lineage>
</organism>
<feature type="transmembrane region" description="Helical" evidence="1">
    <location>
        <begin position="104"/>
        <end position="124"/>
    </location>
</feature>
<protein>
    <submittedName>
        <fullName evidence="3">ABC transporter permease subunit</fullName>
    </submittedName>
</protein>
<dbReference type="RefSeq" id="WP_005561200.1">
    <property type="nucleotide sequence ID" value="NZ_CAJUXZ010000001.1"/>
</dbReference>
<reference evidence="2" key="1">
    <citation type="submission" date="2022-12" db="EMBL/GenBank/DDBJ databases">
        <authorList>
            <person name="Krivoruchko A.V."/>
            <person name="Elkin A."/>
        </authorList>
    </citation>
    <scope>NUCLEOTIDE SEQUENCE</scope>
    <source>
        <strain evidence="2">IEGM 249</strain>
    </source>
</reference>
<dbReference type="Pfam" id="PF12679">
    <property type="entry name" value="ABC2_membrane_2"/>
    <property type="match status" value="1"/>
</dbReference>
<dbReference type="PANTHER" id="PTHR37305:SF1">
    <property type="entry name" value="MEMBRANE PROTEIN"/>
    <property type="match status" value="1"/>
</dbReference>
<dbReference type="GO" id="GO:0005886">
    <property type="term" value="C:plasma membrane"/>
    <property type="evidence" value="ECO:0007669"/>
    <property type="project" value="UniProtKB-SubCell"/>
</dbReference>
<gene>
    <name evidence="2" type="ORF">O4328_39665</name>
    <name evidence="3" type="ORF">Q5707_30400</name>
</gene>
<feature type="transmembrane region" description="Helical" evidence="1">
    <location>
        <begin position="39"/>
        <end position="58"/>
    </location>
</feature>
<dbReference type="EMBL" id="CP130953">
    <property type="protein sequence ID" value="WLF46162.1"/>
    <property type="molecule type" value="Genomic_DNA"/>
</dbReference>
<dbReference type="GO" id="GO:0140359">
    <property type="term" value="F:ABC-type transporter activity"/>
    <property type="evidence" value="ECO:0007669"/>
    <property type="project" value="InterPro"/>
</dbReference>
<dbReference type="Proteomes" id="UP001066327">
    <property type="component" value="Unassembled WGS sequence"/>
</dbReference>
<sequence>MCVGEATGARMISADEESGYLDLLLAHPISRTRLLLERLAALIVGAALIAVVVLAGQLAVRGSAQLDSISVANFAAQAVHLTLLAIFFGAVAVAIGAATGRSRATVFGATAGLGVLGYAVNGFAPQIGVEWLRYLTPMHYYIGGEPMENGVQVFDAVILVLLTVLVTAAGAQLFNRRDIAR</sequence>
<dbReference type="Proteomes" id="UP001231166">
    <property type="component" value="Chromosome"/>
</dbReference>
<keyword evidence="1" id="KW-1133">Transmembrane helix</keyword>
<dbReference type="PANTHER" id="PTHR37305">
    <property type="entry name" value="INTEGRAL MEMBRANE PROTEIN-RELATED"/>
    <property type="match status" value="1"/>
</dbReference>
<evidence type="ECO:0000313" key="5">
    <source>
        <dbReference type="Proteomes" id="UP001231166"/>
    </source>
</evidence>
<evidence type="ECO:0000313" key="4">
    <source>
        <dbReference type="Proteomes" id="UP001066327"/>
    </source>
</evidence>
<evidence type="ECO:0000313" key="3">
    <source>
        <dbReference type="EMBL" id="WLF46162.1"/>
    </source>
</evidence>
<dbReference type="EMBL" id="JAPWIS010000035">
    <property type="protein sequence ID" value="MCZ4589687.1"/>
    <property type="molecule type" value="Genomic_DNA"/>
</dbReference>
<reference evidence="3" key="2">
    <citation type="submission" date="2023-07" db="EMBL/GenBank/DDBJ databases">
        <title>Genomic analysis of Rhodococcus opacus VOC-14 with glycol ethers degradation activity.</title>
        <authorList>
            <person name="Narkevich D.A."/>
            <person name="Hlushen A.M."/>
            <person name="Akhremchuk A.E."/>
            <person name="Sikolenko M.A."/>
            <person name="Valentovich L.N."/>
        </authorList>
    </citation>
    <scope>NUCLEOTIDE SEQUENCE</scope>
    <source>
        <strain evidence="3">VOC-14</strain>
    </source>
</reference>
<keyword evidence="4" id="KW-1185">Reference proteome</keyword>
<name>A0AAX3YDP3_RHOOP</name>
<dbReference type="AlphaFoldDB" id="A0AAX3YDP3"/>
<keyword evidence="1" id="KW-0472">Membrane</keyword>
<feature type="transmembrane region" description="Helical" evidence="1">
    <location>
        <begin position="78"/>
        <end position="97"/>
    </location>
</feature>
<proteinExistence type="predicted"/>
<evidence type="ECO:0000256" key="1">
    <source>
        <dbReference type="SAM" id="Phobius"/>
    </source>
</evidence>
<feature type="transmembrane region" description="Helical" evidence="1">
    <location>
        <begin position="156"/>
        <end position="174"/>
    </location>
</feature>
<keyword evidence="1" id="KW-0812">Transmembrane</keyword>